<evidence type="ECO:0000259" key="2">
    <source>
        <dbReference type="Pfam" id="PF24883"/>
    </source>
</evidence>
<evidence type="ECO:0000256" key="1">
    <source>
        <dbReference type="ARBA" id="ARBA00022737"/>
    </source>
</evidence>
<dbReference type="InterPro" id="IPR027417">
    <property type="entry name" value="P-loop_NTPase"/>
</dbReference>
<accession>A0A8H4QLJ7</accession>
<dbReference type="EMBL" id="JAACJL010000048">
    <property type="protein sequence ID" value="KAF4612562.1"/>
    <property type="molecule type" value="Genomic_DNA"/>
</dbReference>
<dbReference type="Proteomes" id="UP000521872">
    <property type="component" value="Unassembled WGS sequence"/>
</dbReference>
<organism evidence="3 4">
    <name type="scientific">Agrocybe pediades</name>
    <dbReference type="NCBI Taxonomy" id="84607"/>
    <lineage>
        <taxon>Eukaryota</taxon>
        <taxon>Fungi</taxon>
        <taxon>Dikarya</taxon>
        <taxon>Basidiomycota</taxon>
        <taxon>Agaricomycotina</taxon>
        <taxon>Agaricomycetes</taxon>
        <taxon>Agaricomycetidae</taxon>
        <taxon>Agaricales</taxon>
        <taxon>Agaricineae</taxon>
        <taxon>Strophariaceae</taxon>
        <taxon>Agrocybe</taxon>
    </lineage>
</organism>
<sequence>MSQPCKPLPSLINMSHSIVAGGTFNQHIDQRQYTCNGERPGYMHLLKNVATAALHDSVHVVDPPKCHPNTRVAIIQGTIDWALGQDKAFSGKSIWWIKGCAGTGKSAIARSVAERSSDEGLLLGAFFFGATDPTRNHVGKLVATLSYQISIILPEFRDAISAIVEDDPLIFDRSIGTQFFTLISRPLSAILSNQSTPLSTTPCLIIIDGLDECSTVEGQQDLLCMLEEATKSTPLIRFLVCSRPETHLKGFFGSPRMIPIVRNVFIGDDYAAIEDIRTYVKAKFTQIKEEHVFKHTLPKAWPIPDMIDKLVYRSSGQFIYAVTIIKYMESPRHRPDQRLDAVFNLRPPFKDFPFAQLDALYKHIICKAENLSVVLDILSFMICYPWAEVETMEQILQLEQGEAEIMLADLNSIVKFFTENGPPARAGCLHQSLKDFLTDPDRAGDLYRDLLAERLKHVARAITIYSTLVDHGPEKRLPNSLKAPIEYFVHEIRLCNGRGTPHLALQYVSPVVIQALRQYGPHGPRWGGERLDCEDDAHIIVYDQEFWFWFMFYLDLLEDVLGKKFWE</sequence>
<dbReference type="PANTHER" id="PTHR10039">
    <property type="entry name" value="AMELOGENIN"/>
    <property type="match status" value="1"/>
</dbReference>
<dbReference type="AlphaFoldDB" id="A0A8H4QLJ7"/>
<gene>
    <name evidence="3" type="ORF">D9613_012697</name>
</gene>
<keyword evidence="4" id="KW-1185">Reference proteome</keyword>
<feature type="domain" description="Nephrocystin 3-like N-terminal" evidence="2">
    <location>
        <begin position="90"/>
        <end position="243"/>
    </location>
</feature>
<evidence type="ECO:0000313" key="4">
    <source>
        <dbReference type="Proteomes" id="UP000521872"/>
    </source>
</evidence>
<dbReference type="Pfam" id="PF24883">
    <property type="entry name" value="NPHP3_N"/>
    <property type="match status" value="1"/>
</dbReference>
<proteinExistence type="predicted"/>
<dbReference type="SUPFAM" id="SSF52540">
    <property type="entry name" value="P-loop containing nucleoside triphosphate hydrolases"/>
    <property type="match status" value="1"/>
</dbReference>
<dbReference type="InterPro" id="IPR056884">
    <property type="entry name" value="NPHP3-like_N"/>
</dbReference>
<reference evidence="3 4" key="1">
    <citation type="submission" date="2019-12" db="EMBL/GenBank/DDBJ databases">
        <authorList>
            <person name="Floudas D."/>
            <person name="Bentzer J."/>
            <person name="Ahren D."/>
            <person name="Johansson T."/>
            <person name="Persson P."/>
            <person name="Tunlid A."/>
        </authorList>
    </citation>
    <scope>NUCLEOTIDE SEQUENCE [LARGE SCALE GENOMIC DNA]</scope>
    <source>
        <strain evidence="3 4">CBS 102.39</strain>
    </source>
</reference>
<dbReference type="PANTHER" id="PTHR10039:SF17">
    <property type="entry name" value="FUNGAL STAND N-TERMINAL GOODBYE DOMAIN-CONTAINING PROTEIN-RELATED"/>
    <property type="match status" value="1"/>
</dbReference>
<keyword evidence="1" id="KW-0677">Repeat</keyword>
<name>A0A8H4QLJ7_9AGAR</name>
<protein>
    <recommendedName>
        <fullName evidence="2">Nephrocystin 3-like N-terminal domain-containing protein</fullName>
    </recommendedName>
</protein>
<evidence type="ECO:0000313" key="3">
    <source>
        <dbReference type="EMBL" id="KAF4612562.1"/>
    </source>
</evidence>
<dbReference type="Gene3D" id="3.40.50.300">
    <property type="entry name" value="P-loop containing nucleotide triphosphate hydrolases"/>
    <property type="match status" value="1"/>
</dbReference>
<comment type="caution">
    <text evidence="3">The sequence shown here is derived from an EMBL/GenBank/DDBJ whole genome shotgun (WGS) entry which is preliminary data.</text>
</comment>